<feature type="compositionally biased region" description="Basic residues" evidence="1">
    <location>
        <begin position="42"/>
        <end position="60"/>
    </location>
</feature>
<feature type="compositionally biased region" description="Low complexity" evidence="1">
    <location>
        <begin position="139"/>
        <end position="154"/>
    </location>
</feature>
<feature type="region of interest" description="Disordered" evidence="1">
    <location>
        <begin position="1"/>
        <end position="154"/>
    </location>
</feature>
<protein>
    <submittedName>
        <fullName evidence="2">Uncharacterized protein</fullName>
    </submittedName>
</protein>
<keyword evidence="3" id="KW-1185">Reference proteome</keyword>
<dbReference type="AlphaFoldDB" id="A0AAE1NZS5"/>
<dbReference type="EMBL" id="JAWZYT010003508">
    <property type="protein sequence ID" value="KAK4298072.1"/>
    <property type="molecule type" value="Genomic_DNA"/>
</dbReference>
<feature type="region of interest" description="Disordered" evidence="1">
    <location>
        <begin position="168"/>
        <end position="204"/>
    </location>
</feature>
<feature type="compositionally biased region" description="Basic residues" evidence="1">
    <location>
        <begin position="127"/>
        <end position="137"/>
    </location>
</feature>
<proteinExistence type="predicted"/>
<feature type="compositionally biased region" description="Basic residues" evidence="1">
    <location>
        <begin position="13"/>
        <end position="23"/>
    </location>
</feature>
<evidence type="ECO:0000313" key="2">
    <source>
        <dbReference type="EMBL" id="KAK4298072.1"/>
    </source>
</evidence>
<accession>A0AAE1NZS5</accession>
<evidence type="ECO:0000313" key="3">
    <source>
        <dbReference type="Proteomes" id="UP001292094"/>
    </source>
</evidence>
<feature type="compositionally biased region" description="Polar residues" evidence="1">
    <location>
        <begin position="61"/>
        <end position="70"/>
    </location>
</feature>
<gene>
    <name evidence="2" type="ORF">Pmani_029559</name>
</gene>
<name>A0AAE1NZS5_9EUCA</name>
<evidence type="ECO:0000256" key="1">
    <source>
        <dbReference type="SAM" id="MobiDB-lite"/>
    </source>
</evidence>
<comment type="caution">
    <text evidence="2">The sequence shown here is derived from an EMBL/GenBank/DDBJ whole genome shotgun (WGS) entry which is preliminary data.</text>
</comment>
<sequence>MKPTTQTKSDPRRTRRQPPRTRKNATPPSSPSPLSPSPVTPHQHHAPSKPHARKHARRSNRNPYPSTSREFLTPPRLIKSRRSPSYSSESTFSPRRLPIYPSSPSLTIPTIYRPSHSVPPLIEDVKARKRVNRKSKVRAASPSPYQASYPSSPSSLEYATSSSLLSSVHSTPTLSLPDHPSSLVTVPSSPNSSSGPSVIPPELSLTISSSNQSSLIPSFISCRAPSPLLS</sequence>
<reference evidence="2" key="1">
    <citation type="submission" date="2023-11" db="EMBL/GenBank/DDBJ databases">
        <title>Genome assemblies of two species of porcelain crab, Petrolisthes cinctipes and Petrolisthes manimaculis (Anomura: Porcellanidae).</title>
        <authorList>
            <person name="Angst P."/>
        </authorList>
    </citation>
    <scope>NUCLEOTIDE SEQUENCE</scope>
    <source>
        <strain evidence="2">PB745_02</strain>
        <tissue evidence="2">Gill</tissue>
    </source>
</reference>
<dbReference type="Proteomes" id="UP001292094">
    <property type="component" value="Unassembled WGS sequence"/>
</dbReference>
<feature type="compositionally biased region" description="Low complexity" evidence="1">
    <location>
        <begin position="83"/>
        <end position="96"/>
    </location>
</feature>
<organism evidence="2 3">
    <name type="scientific">Petrolisthes manimaculis</name>
    <dbReference type="NCBI Taxonomy" id="1843537"/>
    <lineage>
        <taxon>Eukaryota</taxon>
        <taxon>Metazoa</taxon>
        <taxon>Ecdysozoa</taxon>
        <taxon>Arthropoda</taxon>
        <taxon>Crustacea</taxon>
        <taxon>Multicrustacea</taxon>
        <taxon>Malacostraca</taxon>
        <taxon>Eumalacostraca</taxon>
        <taxon>Eucarida</taxon>
        <taxon>Decapoda</taxon>
        <taxon>Pleocyemata</taxon>
        <taxon>Anomura</taxon>
        <taxon>Galatheoidea</taxon>
        <taxon>Porcellanidae</taxon>
        <taxon>Petrolisthes</taxon>
    </lineage>
</organism>
<feature type="compositionally biased region" description="Pro residues" evidence="1">
    <location>
        <begin position="28"/>
        <end position="39"/>
    </location>
</feature>